<dbReference type="Proteomes" id="UP001595075">
    <property type="component" value="Unassembled WGS sequence"/>
</dbReference>
<comment type="caution">
    <text evidence="1">The sequence shown here is derived from an EMBL/GenBank/DDBJ whole genome shotgun (WGS) entry which is preliminary data.</text>
</comment>
<reference evidence="1 2" key="1">
    <citation type="journal article" date="2024" name="Commun. Biol.">
        <title>Comparative genomic analysis of thermophilic fungi reveals convergent evolutionary adaptations and gene losses.</title>
        <authorList>
            <person name="Steindorff A.S."/>
            <person name="Aguilar-Pontes M.V."/>
            <person name="Robinson A.J."/>
            <person name="Andreopoulos B."/>
            <person name="LaButti K."/>
            <person name="Kuo A."/>
            <person name="Mondo S."/>
            <person name="Riley R."/>
            <person name="Otillar R."/>
            <person name="Haridas S."/>
            <person name="Lipzen A."/>
            <person name="Grimwood J."/>
            <person name="Schmutz J."/>
            <person name="Clum A."/>
            <person name="Reid I.D."/>
            <person name="Moisan M.C."/>
            <person name="Butler G."/>
            <person name="Nguyen T.T.M."/>
            <person name="Dewar K."/>
            <person name="Conant G."/>
            <person name="Drula E."/>
            <person name="Henrissat B."/>
            <person name="Hansel C."/>
            <person name="Singer S."/>
            <person name="Hutchinson M.I."/>
            <person name="de Vries R.P."/>
            <person name="Natvig D.O."/>
            <person name="Powell A.J."/>
            <person name="Tsang A."/>
            <person name="Grigoriev I.V."/>
        </authorList>
    </citation>
    <scope>NUCLEOTIDE SEQUENCE [LARGE SCALE GENOMIC DNA]</scope>
    <source>
        <strain evidence="1 2">CBS 494.80</strain>
    </source>
</reference>
<proteinExistence type="predicted"/>
<sequence length="68" mass="8194">MRCCPKVKDSRAECHWERVSERTRLPIPHLPTRVTSIYTDKFALAQFRGKRRQIQKEHLRELCEDEDV</sequence>
<evidence type="ECO:0000313" key="2">
    <source>
        <dbReference type="Proteomes" id="UP001595075"/>
    </source>
</evidence>
<gene>
    <name evidence="1" type="ORF">VTL71DRAFT_15948</name>
</gene>
<name>A0ABR4CD31_9HELO</name>
<protein>
    <submittedName>
        <fullName evidence="1">Uncharacterized protein</fullName>
    </submittedName>
</protein>
<evidence type="ECO:0000313" key="1">
    <source>
        <dbReference type="EMBL" id="KAL2067850.1"/>
    </source>
</evidence>
<organism evidence="1 2">
    <name type="scientific">Oculimacula yallundae</name>
    <dbReference type="NCBI Taxonomy" id="86028"/>
    <lineage>
        <taxon>Eukaryota</taxon>
        <taxon>Fungi</taxon>
        <taxon>Dikarya</taxon>
        <taxon>Ascomycota</taxon>
        <taxon>Pezizomycotina</taxon>
        <taxon>Leotiomycetes</taxon>
        <taxon>Helotiales</taxon>
        <taxon>Ploettnerulaceae</taxon>
        <taxon>Oculimacula</taxon>
    </lineage>
</organism>
<accession>A0ABR4CD31</accession>
<dbReference type="EMBL" id="JAZHXI010000009">
    <property type="protein sequence ID" value="KAL2067850.1"/>
    <property type="molecule type" value="Genomic_DNA"/>
</dbReference>
<keyword evidence="2" id="KW-1185">Reference proteome</keyword>